<evidence type="ECO:0000313" key="5">
    <source>
        <dbReference type="Proteomes" id="UP000077521"/>
    </source>
</evidence>
<dbReference type="Pfam" id="PF09458">
    <property type="entry name" value="H_lectin"/>
    <property type="match status" value="2"/>
</dbReference>
<dbReference type="AlphaFoldDB" id="A0A8T8SKZ3"/>
<feature type="region of interest" description="Disordered" evidence="2">
    <location>
        <begin position="1"/>
        <end position="22"/>
    </location>
</feature>
<evidence type="ECO:0000256" key="1">
    <source>
        <dbReference type="ARBA" id="ARBA00022884"/>
    </source>
</evidence>
<dbReference type="SUPFAM" id="SSF53098">
    <property type="entry name" value="Ribonuclease H-like"/>
    <property type="match status" value="1"/>
</dbReference>
<reference evidence="4" key="1">
    <citation type="submission" date="2016-04" db="EMBL/GenBank/DDBJ databases">
        <authorList>
            <person name="Nguyen H.D."/>
            <person name="Samba Siva P."/>
            <person name="Cullis J."/>
            <person name="Levesque C.A."/>
            <person name="Hambleton S."/>
        </authorList>
    </citation>
    <scope>NUCLEOTIDE SEQUENCE</scope>
    <source>
        <strain evidence="4">DAOMC 236416</strain>
    </source>
</reference>
<evidence type="ECO:0000313" key="4">
    <source>
        <dbReference type="EMBL" id="KAE8241906.1"/>
    </source>
</evidence>
<dbReference type="Gene3D" id="3.30.420.10">
    <property type="entry name" value="Ribonuclease H-like superfamily/Ribonuclease H"/>
    <property type="match status" value="1"/>
</dbReference>
<dbReference type="InterPro" id="IPR001584">
    <property type="entry name" value="Integrase_cat-core"/>
</dbReference>
<reference evidence="4" key="2">
    <citation type="journal article" date="2019" name="IMA Fungus">
        <title>Genome sequencing and comparison of five Tilletia species to identify candidate genes for the detection of regulated species infecting wheat.</title>
        <authorList>
            <person name="Nguyen H.D.T."/>
            <person name="Sultana T."/>
            <person name="Kesanakurti P."/>
            <person name="Hambleton S."/>
        </authorList>
    </citation>
    <scope>NUCLEOTIDE SEQUENCE</scope>
    <source>
        <strain evidence="4">DAOMC 236416</strain>
    </source>
</reference>
<dbReference type="InterPro" id="IPR050951">
    <property type="entry name" value="Retrovirus_Pol_polyprotein"/>
</dbReference>
<dbReference type="GO" id="GO:0003723">
    <property type="term" value="F:RNA binding"/>
    <property type="evidence" value="ECO:0007669"/>
    <property type="project" value="UniProtKB-KW"/>
</dbReference>
<dbReference type="Pfam" id="PF24626">
    <property type="entry name" value="SH3_Tf2-1"/>
    <property type="match status" value="1"/>
</dbReference>
<organism evidence="4 5">
    <name type="scientific">Tilletia indica</name>
    <dbReference type="NCBI Taxonomy" id="43049"/>
    <lineage>
        <taxon>Eukaryota</taxon>
        <taxon>Fungi</taxon>
        <taxon>Dikarya</taxon>
        <taxon>Basidiomycota</taxon>
        <taxon>Ustilaginomycotina</taxon>
        <taxon>Exobasidiomycetes</taxon>
        <taxon>Tilletiales</taxon>
        <taxon>Tilletiaceae</taxon>
        <taxon>Tilletia</taxon>
    </lineage>
</organism>
<dbReference type="EMBL" id="LWDF02000835">
    <property type="protein sequence ID" value="KAE8241906.1"/>
    <property type="molecule type" value="Genomic_DNA"/>
</dbReference>
<dbReference type="InterPro" id="IPR012337">
    <property type="entry name" value="RNaseH-like_sf"/>
</dbReference>
<accession>A0A8T8SKZ3</accession>
<feature type="non-terminal residue" evidence="4">
    <location>
        <position position="1"/>
    </location>
</feature>
<protein>
    <recommendedName>
        <fullName evidence="3">Integrase catalytic domain-containing protein</fullName>
    </recommendedName>
</protein>
<comment type="caution">
    <text evidence="4">The sequence shown here is derived from an EMBL/GenBank/DDBJ whole genome shotgun (WGS) entry which is preliminary data.</text>
</comment>
<dbReference type="InterPro" id="IPR056924">
    <property type="entry name" value="SH3_Tf2-1"/>
</dbReference>
<dbReference type="InterPro" id="IPR019019">
    <property type="entry name" value="H-type_lectin_domain"/>
</dbReference>
<evidence type="ECO:0000259" key="3">
    <source>
        <dbReference type="PROSITE" id="PS50994"/>
    </source>
</evidence>
<dbReference type="Gene3D" id="2.60.40.2080">
    <property type="match status" value="2"/>
</dbReference>
<evidence type="ECO:0000256" key="2">
    <source>
        <dbReference type="SAM" id="MobiDB-lite"/>
    </source>
</evidence>
<proteinExistence type="predicted"/>
<dbReference type="PROSITE" id="PS50994">
    <property type="entry name" value="INTEGRASE"/>
    <property type="match status" value="1"/>
</dbReference>
<dbReference type="SUPFAM" id="SSF141086">
    <property type="entry name" value="Agglutinin HPA-like"/>
    <property type="match status" value="2"/>
</dbReference>
<name>A0A8T8SKZ3_9BASI</name>
<keyword evidence="1" id="KW-0694">RNA-binding</keyword>
<gene>
    <name evidence="4" type="ORF">A4X13_0g7208</name>
</gene>
<sequence length="953" mass="105361">GLMRSTGVDLKMSTAAHPETDGQAEAANKTVVQILRTLLMERRLPQADWEQLLPHVEFAMNSSINRSLGMTPLDFVYGETPSAFRDAAPSTTPIDSSNFTSRLAFLRDWAWDGVMAARTSQTKDANRSRREDPRYEIGSQVLLSTTNLRLKEIKRQPWAAKLLPKWVGPFVVVRANSPTYELDLPAWLRIHPVFHTRLLKAWKGGEDISVPAPGHEAFESDLVPVCVVDYRDVGVGVESSRELLVRWRGTHAAINPADTSISLATASDTPSFEDSPIVSIPTTHPALAFAANFKRALKVAQAEQCLAEAIAIRTQQEAIFGVPGGSTRTRRADFDVDESIKTTALWKVVVDIHNRAEAIEIKHEEALAENFAATRVVHKLVSDSTEHGSSEVLALLEKVLLQPHSVLQPLQLGNDGNTIDRLEVSVVQRQDLLHSVGRARNAYLEIRDAFSLLHKIATVSYKQDETIKTSITTMQKEIALTVADVEKQLGSIDLASIKIAPGQRGDGVNPQGSVEEMFRASMAESELSIDSNSHETFVLSKSIVARKTQLLKLVLALKRRKEALSMLLEASLTLKDTAKEAIAEVNQKASSLFQGMDNLEKGITTEGFVITKEDIISHTLEAIDQSASLVDSNEFLKQTRGQTLQSLKSTFGATTLNTLVTSKELFQLLIPRSKVPSVAFASHVVPFNGGPRDEKTFNFNFKPPGGDARMLTFFKTVYQDYDEDVRIASDYTSDNQAIVKTWGNSHILSCEASILGISADDDRFQTGTCSFHKGSPWTPNKAKPGEWMSTCAVDFGRSFNTTPSVRLLISYIDAERSSLNHLGVSSWTENVTEAGFTICSKVWGGRTNITGLSIRWIAHNPKEPTVRSGDICHDSKSWVKNKSGPICFKKPFASDTPPIIVAGIFGLEVDLKYENFRFKVQESNVSFEGFDVVAGCWHTSRMRHGRWSWIAIQ</sequence>
<dbReference type="GO" id="GO:0005634">
    <property type="term" value="C:nucleus"/>
    <property type="evidence" value="ECO:0007669"/>
    <property type="project" value="UniProtKB-ARBA"/>
</dbReference>
<dbReference type="GO" id="GO:0007155">
    <property type="term" value="P:cell adhesion"/>
    <property type="evidence" value="ECO:0007669"/>
    <property type="project" value="InterPro"/>
</dbReference>
<keyword evidence="5" id="KW-1185">Reference proteome</keyword>
<feature type="domain" description="Integrase catalytic" evidence="3">
    <location>
        <begin position="1"/>
        <end position="80"/>
    </location>
</feature>
<dbReference type="PANTHER" id="PTHR37984">
    <property type="entry name" value="PROTEIN CBG26694"/>
    <property type="match status" value="1"/>
</dbReference>
<dbReference type="InterPro" id="IPR036397">
    <property type="entry name" value="RNaseH_sf"/>
</dbReference>
<dbReference type="GO" id="GO:0030246">
    <property type="term" value="F:carbohydrate binding"/>
    <property type="evidence" value="ECO:0007669"/>
    <property type="project" value="InterPro"/>
</dbReference>
<dbReference type="InterPro" id="IPR037221">
    <property type="entry name" value="H-type_lectin_dom_sf"/>
</dbReference>
<dbReference type="PANTHER" id="PTHR37984:SF5">
    <property type="entry name" value="PROTEIN NYNRIN-LIKE"/>
    <property type="match status" value="1"/>
</dbReference>
<dbReference type="GO" id="GO:0015074">
    <property type="term" value="P:DNA integration"/>
    <property type="evidence" value="ECO:0007669"/>
    <property type="project" value="InterPro"/>
</dbReference>
<dbReference type="Proteomes" id="UP000077521">
    <property type="component" value="Unassembled WGS sequence"/>
</dbReference>